<dbReference type="PANTHER" id="PTHR32166">
    <property type="entry name" value="OSJNBA0013A04.12 PROTEIN"/>
    <property type="match status" value="1"/>
</dbReference>
<feature type="compositionally biased region" description="Polar residues" evidence="4">
    <location>
        <begin position="1"/>
        <end position="11"/>
    </location>
</feature>
<keyword evidence="8" id="KW-1185">Reference proteome</keyword>
<proteinExistence type="predicted"/>
<keyword evidence="3" id="KW-0862">Zinc</keyword>
<accession>A0ABQ5AE53</accession>
<evidence type="ECO:0000259" key="6">
    <source>
        <dbReference type="Pfam" id="PF04937"/>
    </source>
</evidence>
<feature type="compositionally biased region" description="Polar residues" evidence="4">
    <location>
        <begin position="92"/>
        <end position="103"/>
    </location>
</feature>
<evidence type="ECO:0000256" key="4">
    <source>
        <dbReference type="SAM" id="MobiDB-lite"/>
    </source>
</evidence>
<dbReference type="InterPro" id="IPR007021">
    <property type="entry name" value="DUF659"/>
</dbReference>
<dbReference type="EMBL" id="BQNB010012161">
    <property type="protein sequence ID" value="GJT00002.1"/>
    <property type="molecule type" value="Genomic_DNA"/>
</dbReference>
<organism evidence="7 8">
    <name type="scientific">Tanacetum coccineum</name>
    <dbReference type="NCBI Taxonomy" id="301880"/>
    <lineage>
        <taxon>Eukaryota</taxon>
        <taxon>Viridiplantae</taxon>
        <taxon>Streptophyta</taxon>
        <taxon>Embryophyta</taxon>
        <taxon>Tracheophyta</taxon>
        <taxon>Spermatophyta</taxon>
        <taxon>Magnoliopsida</taxon>
        <taxon>eudicotyledons</taxon>
        <taxon>Gunneridae</taxon>
        <taxon>Pentapetalae</taxon>
        <taxon>asterids</taxon>
        <taxon>campanulids</taxon>
        <taxon>Asterales</taxon>
        <taxon>Asteraceae</taxon>
        <taxon>Asteroideae</taxon>
        <taxon>Anthemideae</taxon>
        <taxon>Anthemidinae</taxon>
        <taxon>Tanacetum</taxon>
    </lineage>
</organism>
<reference evidence="7" key="2">
    <citation type="submission" date="2022-01" db="EMBL/GenBank/DDBJ databases">
        <authorList>
            <person name="Yamashiro T."/>
            <person name="Shiraishi A."/>
            <person name="Satake H."/>
            <person name="Nakayama K."/>
        </authorList>
    </citation>
    <scope>NUCLEOTIDE SEQUENCE</scope>
</reference>
<feature type="region of interest" description="Disordered" evidence="4">
    <location>
        <begin position="55"/>
        <end position="75"/>
    </location>
</feature>
<sequence length="340" mass="38693">MMTPTDYNNSFRPDDHVESYRSSNTNVDNVYYPVMLMGQDLRSYDHNKRFMQSLDSKSTATTSEDDDSSYDCANSGLQPEVPQCMDMLMESNRSTSSAGNNNKDPGRNYGIQDPKIKNNFTCTFCSKVTKGGVSRLKQHLVGGYSAVSKCPDCPQHVRDKLRSYMDAKDMMKVTMQMNMKQLPDDGDDVDEVDFVEKLHPRKRSKQKGPIDMYYTRDKACKEISRWFYDTYISFNAATYDSFKIMIEAIGQFGLVLKPPSMYELRVPLLNKEVGIVDKKMIEHKNEWMQRGCSILSDGCHDSVVFKDIINFMVNSPKGSVFVKSMDVSDVSKNATLLFGS</sequence>
<evidence type="ECO:0000256" key="2">
    <source>
        <dbReference type="ARBA" id="ARBA00022771"/>
    </source>
</evidence>
<gene>
    <name evidence="7" type="ORF">Tco_0821171</name>
</gene>
<feature type="domain" description="DUF659" evidence="6">
    <location>
        <begin position="259"/>
        <end position="338"/>
    </location>
</feature>
<protein>
    <submittedName>
        <fullName evidence="7">Zinc finger, BED-type containing protein</fullName>
    </submittedName>
</protein>
<feature type="domain" description="BED-type" evidence="5">
    <location>
        <begin position="112"/>
        <end position="151"/>
    </location>
</feature>
<dbReference type="Proteomes" id="UP001151760">
    <property type="component" value="Unassembled WGS sequence"/>
</dbReference>
<dbReference type="InterPro" id="IPR003656">
    <property type="entry name" value="Znf_BED"/>
</dbReference>
<evidence type="ECO:0000313" key="8">
    <source>
        <dbReference type="Proteomes" id="UP001151760"/>
    </source>
</evidence>
<evidence type="ECO:0000313" key="7">
    <source>
        <dbReference type="EMBL" id="GJT00002.1"/>
    </source>
</evidence>
<evidence type="ECO:0000256" key="1">
    <source>
        <dbReference type="ARBA" id="ARBA00022723"/>
    </source>
</evidence>
<keyword evidence="1" id="KW-0479">Metal-binding</keyword>
<dbReference type="PANTHER" id="PTHR32166:SF122">
    <property type="entry name" value="OS09G0499600 PROTEIN"/>
    <property type="match status" value="1"/>
</dbReference>
<reference evidence="7" key="1">
    <citation type="journal article" date="2022" name="Int. J. Mol. Sci.">
        <title>Draft Genome of Tanacetum Coccineum: Genomic Comparison of Closely Related Tanacetum-Family Plants.</title>
        <authorList>
            <person name="Yamashiro T."/>
            <person name="Shiraishi A."/>
            <person name="Nakayama K."/>
            <person name="Satake H."/>
        </authorList>
    </citation>
    <scope>NUCLEOTIDE SEQUENCE</scope>
</reference>
<feature type="region of interest" description="Disordered" evidence="4">
    <location>
        <begin position="1"/>
        <end position="22"/>
    </location>
</feature>
<comment type="caution">
    <text evidence="7">The sequence shown here is derived from an EMBL/GenBank/DDBJ whole genome shotgun (WGS) entry which is preliminary data.</text>
</comment>
<evidence type="ECO:0000256" key="3">
    <source>
        <dbReference type="ARBA" id="ARBA00022833"/>
    </source>
</evidence>
<keyword evidence="2" id="KW-0863">Zinc-finger</keyword>
<evidence type="ECO:0000259" key="5">
    <source>
        <dbReference type="Pfam" id="PF02892"/>
    </source>
</evidence>
<feature type="region of interest" description="Disordered" evidence="4">
    <location>
        <begin position="92"/>
        <end position="112"/>
    </location>
</feature>
<dbReference type="Pfam" id="PF02892">
    <property type="entry name" value="zf-BED"/>
    <property type="match status" value="1"/>
</dbReference>
<name>A0ABQ5AE53_9ASTR</name>
<dbReference type="Pfam" id="PF04937">
    <property type="entry name" value="DUF659"/>
    <property type="match status" value="1"/>
</dbReference>